<evidence type="ECO:0000313" key="2">
    <source>
        <dbReference type="EMBL" id="KYD18622.1"/>
    </source>
</evidence>
<evidence type="ECO:0000313" key="3">
    <source>
        <dbReference type="Proteomes" id="UP000075683"/>
    </source>
</evidence>
<organism evidence="2 3">
    <name type="scientific">Caldibacillus debilis</name>
    <dbReference type="NCBI Taxonomy" id="301148"/>
    <lineage>
        <taxon>Bacteria</taxon>
        <taxon>Bacillati</taxon>
        <taxon>Bacillota</taxon>
        <taxon>Bacilli</taxon>
        <taxon>Bacillales</taxon>
        <taxon>Bacillaceae</taxon>
        <taxon>Caldibacillus</taxon>
    </lineage>
</organism>
<dbReference type="EMBL" id="LQYT01000049">
    <property type="protein sequence ID" value="KYD18622.1"/>
    <property type="molecule type" value="Genomic_DNA"/>
</dbReference>
<protein>
    <submittedName>
        <fullName evidence="2">Uncharacterized protein</fullName>
    </submittedName>
</protein>
<reference evidence="2 3" key="1">
    <citation type="submission" date="2016-01" db="EMBL/GenBank/DDBJ databases">
        <title>Draft Genome Sequences of Seven Thermophilic Sporeformers Isolated from Foods.</title>
        <authorList>
            <person name="Berendsen E.M."/>
            <person name="Wells-Bennik M.H."/>
            <person name="Krawcyk A.O."/>
            <person name="De Jong A."/>
            <person name="Holsappel S."/>
            <person name="Eijlander R.T."/>
            <person name="Kuipers O.P."/>
        </authorList>
    </citation>
    <scope>NUCLEOTIDE SEQUENCE [LARGE SCALE GENOMIC DNA]</scope>
    <source>
        <strain evidence="2 3">B4135</strain>
    </source>
</reference>
<evidence type="ECO:0000256" key="1">
    <source>
        <dbReference type="SAM" id="MobiDB-lite"/>
    </source>
</evidence>
<sequence length="44" mass="4972">MPSIRRGRSAGAPGQIFRRSRKRIRPPAAELPVMEFIKPQHAGF</sequence>
<dbReference type="Proteomes" id="UP000075683">
    <property type="component" value="Unassembled WGS sequence"/>
</dbReference>
<feature type="region of interest" description="Disordered" evidence="1">
    <location>
        <begin position="1"/>
        <end position="24"/>
    </location>
</feature>
<gene>
    <name evidence="2" type="ORF">B4135_2240</name>
</gene>
<dbReference type="AlphaFoldDB" id="A0A150M2Z7"/>
<dbReference type="STRING" id="301148.B4135_2240"/>
<proteinExistence type="predicted"/>
<accession>A0A150M2Z7</accession>
<comment type="caution">
    <text evidence="2">The sequence shown here is derived from an EMBL/GenBank/DDBJ whole genome shotgun (WGS) entry which is preliminary data.</text>
</comment>
<name>A0A150M2Z7_9BACI</name>